<dbReference type="AlphaFoldDB" id="A0A9W8B9N8"/>
<keyword evidence="3" id="KW-1185">Reference proteome</keyword>
<comment type="caution">
    <text evidence="2">The sequence shown here is derived from an EMBL/GenBank/DDBJ whole genome shotgun (WGS) entry which is preliminary data.</text>
</comment>
<organism evidence="2 3">
    <name type="scientific">Dimargaris verticillata</name>
    <dbReference type="NCBI Taxonomy" id="2761393"/>
    <lineage>
        <taxon>Eukaryota</taxon>
        <taxon>Fungi</taxon>
        <taxon>Fungi incertae sedis</taxon>
        <taxon>Zoopagomycota</taxon>
        <taxon>Kickxellomycotina</taxon>
        <taxon>Dimargaritomycetes</taxon>
        <taxon>Dimargaritales</taxon>
        <taxon>Dimargaritaceae</taxon>
        <taxon>Dimargaris</taxon>
    </lineage>
</organism>
<feature type="compositionally biased region" description="Polar residues" evidence="1">
    <location>
        <begin position="136"/>
        <end position="145"/>
    </location>
</feature>
<protein>
    <submittedName>
        <fullName evidence="2">Uncharacterized protein</fullName>
    </submittedName>
</protein>
<sequence length="305" mass="33112">MTSPYFIEPQAYSLGPERPTTFTFSTELMATFDQYFNKLAEDVDAAPETAGVRAAHDKLTAREGRQSGPHLTTPTDSAVLSGATLEASRSSLVAPSTQDTTELNRDSFEEQNVFRSSCISQTPAATASTTSKSERPNSLVSNHLQRLTDLPELTSTVKKRWSMPFRRKRDSQQADTEADAPPPTSVSYSPLPTASALAEAEPQHKHPSKRHSFGNLMGLSNSIKKAGTWTRNSLRRSVLVSEPVPEPAPVPIVAPLARVSSESVAAGPSIDTIRQSCELDLDPTKPRSPLWTVMLGPFAPCTARH</sequence>
<feature type="region of interest" description="Disordered" evidence="1">
    <location>
        <begin position="161"/>
        <end position="216"/>
    </location>
</feature>
<dbReference type="OrthoDB" id="5570767at2759"/>
<dbReference type="EMBL" id="JANBQB010000077">
    <property type="protein sequence ID" value="KAJ1982861.1"/>
    <property type="molecule type" value="Genomic_DNA"/>
</dbReference>
<accession>A0A9W8B9N8</accession>
<reference evidence="2" key="1">
    <citation type="submission" date="2022-07" db="EMBL/GenBank/DDBJ databases">
        <title>Phylogenomic reconstructions and comparative analyses of Kickxellomycotina fungi.</title>
        <authorList>
            <person name="Reynolds N.K."/>
            <person name="Stajich J.E."/>
            <person name="Barry K."/>
            <person name="Grigoriev I.V."/>
            <person name="Crous P."/>
            <person name="Smith M.E."/>
        </authorList>
    </citation>
    <scope>NUCLEOTIDE SEQUENCE</scope>
    <source>
        <strain evidence="2">RSA 567</strain>
    </source>
</reference>
<dbReference type="Proteomes" id="UP001151582">
    <property type="component" value="Unassembled WGS sequence"/>
</dbReference>
<name>A0A9W8B9N8_9FUNG</name>
<proteinExistence type="predicted"/>
<evidence type="ECO:0000313" key="3">
    <source>
        <dbReference type="Proteomes" id="UP001151582"/>
    </source>
</evidence>
<feature type="region of interest" description="Disordered" evidence="1">
    <location>
        <begin position="115"/>
        <end position="146"/>
    </location>
</feature>
<gene>
    <name evidence="2" type="ORF">H4R34_001558</name>
</gene>
<evidence type="ECO:0000313" key="2">
    <source>
        <dbReference type="EMBL" id="KAJ1982861.1"/>
    </source>
</evidence>
<evidence type="ECO:0000256" key="1">
    <source>
        <dbReference type="SAM" id="MobiDB-lite"/>
    </source>
</evidence>